<dbReference type="GO" id="GO:0030170">
    <property type="term" value="F:pyridoxal phosphate binding"/>
    <property type="evidence" value="ECO:0007669"/>
    <property type="project" value="InterPro"/>
</dbReference>
<dbReference type="InterPro" id="IPR011820">
    <property type="entry name" value="IlvA"/>
</dbReference>
<evidence type="ECO:0000256" key="1">
    <source>
        <dbReference type="ARBA" id="ARBA00001274"/>
    </source>
</evidence>
<dbReference type="GO" id="GO:0006565">
    <property type="term" value="P:L-serine catabolic process"/>
    <property type="evidence" value="ECO:0007669"/>
    <property type="project" value="TreeGrafter"/>
</dbReference>
<comment type="pathway">
    <text evidence="3 12">Amino-acid biosynthesis; L-isoleucine biosynthesis; 2-oxobutanoate from L-threonine: step 1/1.</text>
</comment>
<protein>
    <recommendedName>
        <fullName evidence="12">L-threonine dehydratase</fullName>
        <ecNumber evidence="12">4.3.1.19</ecNumber>
    </recommendedName>
    <alternativeName>
        <fullName evidence="12">Threonine deaminase</fullName>
    </alternativeName>
</protein>
<dbReference type="GO" id="GO:0003941">
    <property type="term" value="F:L-serine ammonia-lyase activity"/>
    <property type="evidence" value="ECO:0007669"/>
    <property type="project" value="TreeGrafter"/>
</dbReference>
<reference evidence="14 15" key="1">
    <citation type="journal article" date="2015" name="Genome Announc.">
        <title>Complete Genome Sequence of the Type Strain Corynebacterium mustelae DSM 45274, Isolated from Various Tissues of a Male Ferret with Lethal Sepsis.</title>
        <authorList>
            <person name="Ruckert C."/>
            <person name="Eimer J."/>
            <person name="Winkler A."/>
            <person name="Tauch A."/>
        </authorList>
    </citation>
    <scope>NUCLEOTIDE SEQUENCE [LARGE SCALE GENOMIC DNA]</scope>
    <source>
        <strain evidence="14 15">DSM 45274</strain>
    </source>
</reference>
<accession>A0A0G3H0X4</accession>
<dbReference type="PROSITE" id="PS00165">
    <property type="entry name" value="DEHYDRATASE_SER_THR"/>
    <property type="match status" value="1"/>
</dbReference>
<keyword evidence="8 12" id="KW-0663">Pyridoxal phosphate</keyword>
<gene>
    <name evidence="12 14" type="primary">ilvA</name>
    <name evidence="14" type="ORF">CMUST_10470</name>
</gene>
<evidence type="ECO:0000256" key="4">
    <source>
        <dbReference type="ARBA" id="ARBA00010869"/>
    </source>
</evidence>
<evidence type="ECO:0000256" key="2">
    <source>
        <dbReference type="ARBA" id="ARBA00001933"/>
    </source>
</evidence>
<name>A0A0G3H0X4_9CORY</name>
<evidence type="ECO:0000256" key="5">
    <source>
        <dbReference type="ARBA" id="ARBA00011881"/>
    </source>
</evidence>
<dbReference type="EC" id="4.3.1.19" evidence="12"/>
<dbReference type="Gene3D" id="3.40.50.1100">
    <property type="match status" value="2"/>
</dbReference>
<reference evidence="15" key="2">
    <citation type="submission" date="2015-05" db="EMBL/GenBank/DDBJ databases">
        <title>Complete genome sequence of Corynebacterium mustelae DSM 45274, isolated from various tissues of a male ferret with lethal sepsis.</title>
        <authorList>
            <person name="Ruckert C."/>
            <person name="Albersmeier A."/>
            <person name="Winkler A."/>
            <person name="Tauch A."/>
        </authorList>
    </citation>
    <scope>NUCLEOTIDE SEQUENCE [LARGE SCALE GENOMIC DNA]</scope>
    <source>
        <strain evidence="15">DSM 45274</strain>
    </source>
</reference>
<organism evidence="14 15">
    <name type="scientific">Corynebacterium mustelae</name>
    <dbReference type="NCBI Taxonomy" id="571915"/>
    <lineage>
        <taxon>Bacteria</taxon>
        <taxon>Bacillati</taxon>
        <taxon>Actinomycetota</taxon>
        <taxon>Actinomycetes</taxon>
        <taxon>Mycobacteriales</taxon>
        <taxon>Corynebacteriaceae</taxon>
        <taxon>Corynebacterium</taxon>
    </lineage>
</organism>
<dbReference type="Proteomes" id="UP000035199">
    <property type="component" value="Chromosome"/>
</dbReference>
<comment type="similarity">
    <text evidence="4 12">Belongs to the serine/threonine dehydratase family.</text>
</comment>
<keyword evidence="9 12" id="KW-0456">Lyase</keyword>
<dbReference type="GO" id="GO:0004794">
    <property type="term" value="F:threonine deaminase activity"/>
    <property type="evidence" value="ECO:0007669"/>
    <property type="project" value="UniProtKB-UniRule"/>
</dbReference>
<comment type="subunit">
    <text evidence="5 12">Homotetramer.</text>
</comment>
<dbReference type="InterPro" id="IPR050147">
    <property type="entry name" value="Ser/Thr_Dehydratase"/>
</dbReference>
<dbReference type="CDD" id="cd01562">
    <property type="entry name" value="Thr-dehyd"/>
    <property type="match status" value="1"/>
</dbReference>
<sequence length="446" mass="47078">MCVNGLCCKAMNKTAEHSTATATSFADEAIHAADIQLAQARISATIAPTPLQYCPRLSNLTGCEVYLKREDLQDVRSYKIRGAVNAISQLDDAQRAAGIVAASAGNHAQGVALACRTMGITGHIFVPAATPKQKRDRIMIHGGDNVELVVTGANFDEASQAAHAFAKETGATVVEPFADRDTIIGQGTVAAEILAQLSALGKSPDTVVVPVGGGGLISGVLSYLAELAPRTAVVGVEPQGAASLAAALAADGPVTLESIDPFVDGAAVKRIGDLNYKIIEANLGRLHPMVVSEGAVCTEMIELYQNEGIIAEPAGALSATALHELNLTPGEVVVCIISGGNNDVLRYAEVVERSLVHRGLKHYFLVNFPQEPGQLRSFLSDILGPDDDITLFEYLKRNNRETGTALVGLQLGRASDFDGLIERMEASRITCQHLKPGTPEYEFVVS</sequence>
<dbReference type="GO" id="GO:0006567">
    <property type="term" value="P:L-threonine catabolic process"/>
    <property type="evidence" value="ECO:0007669"/>
    <property type="project" value="TreeGrafter"/>
</dbReference>
<evidence type="ECO:0000256" key="8">
    <source>
        <dbReference type="ARBA" id="ARBA00022898"/>
    </source>
</evidence>
<evidence type="ECO:0000313" key="15">
    <source>
        <dbReference type="Proteomes" id="UP000035199"/>
    </source>
</evidence>
<evidence type="ECO:0000259" key="13">
    <source>
        <dbReference type="PROSITE" id="PS51672"/>
    </source>
</evidence>
<keyword evidence="6 12" id="KW-0028">Amino-acid biosynthesis</keyword>
<evidence type="ECO:0000256" key="6">
    <source>
        <dbReference type="ARBA" id="ARBA00022605"/>
    </source>
</evidence>
<proteinExistence type="inferred from homology"/>
<keyword evidence="7 12" id="KW-0412">Isoleucine biosynthesis</keyword>
<dbReference type="PROSITE" id="PS51672">
    <property type="entry name" value="ACT_LIKE"/>
    <property type="match status" value="1"/>
</dbReference>
<dbReference type="InterPro" id="IPR001926">
    <property type="entry name" value="TrpB-like_PALP"/>
</dbReference>
<dbReference type="AlphaFoldDB" id="A0A0G3H0X4"/>
<evidence type="ECO:0000313" key="14">
    <source>
        <dbReference type="EMBL" id="AKK06410.1"/>
    </source>
</evidence>
<dbReference type="UniPathway" id="UPA00047">
    <property type="reaction ID" value="UER00054"/>
</dbReference>
<keyword evidence="15" id="KW-1185">Reference proteome</keyword>
<dbReference type="SUPFAM" id="SSF53686">
    <property type="entry name" value="Tryptophan synthase beta subunit-like PLP-dependent enzymes"/>
    <property type="match status" value="1"/>
</dbReference>
<dbReference type="PANTHER" id="PTHR48078:SF11">
    <property type="entry name" value="THREONINE DEHYDRATASE, MITOCHONDRIAL"/>
    <property type="match status" value="1"/>
</dbReference>
<dbReference type="NCBIfam" id="TIGR02079">
    <property type="entry name" value="THD1"/>
    <property type="match status" value="1"/>
</dbReference>
<evidence type="ECO:0000256" key="10">
    <source>
        <dbReference type="ARBA" id="ARBA00023304"/>
    </source>
</evidence>
<evidence type="ECO:0000256" key="7">
    <source>
        <dbReference type="ARBA" id="ARBA00022624"/>
    </source>
</evidence>
<dbReference type="GO" id="GO:0009097">
    <property type="term" value="P:isoleucine biosynthetic process"/>
    <property type="evidence" value="ECO:0007669"/>
    <property type="project" value="UniProtKB-UniRule"/>
</dbReference>
<dbReference type="InterPro" id="IPR036052">
    <property type="entry name" value="TrpB-like_PALP_sf"/>
</dbReference>
<dbReference type="FunFam" id="3.40.50.1100:FF:000005">
    <property type="entry name" value="Threonine dehydratase catabolic"/>
    <property type="match status" value="1"/>
</dbReference>
<dbReference type="STRING" id="571915.CMUST_10470"/>
<evidence type="ECO:0000256" key="3">
    <source>
        <dbReference type="ARBA" id="ARBA00004810"/>
    </source>
</evidence>
<dbReference type="PATRIC" id="fig|571915.4.peg.2228"/>
<feature type="domain" description="ACT-like" evidence="13">
    <location>
        <begin position="362"/>
        <end position="436"/>
    </location>
</feature>
<dbReference type="FunFam" id="3.40.1020.10:FF:000002">
    <property type="entry name" value="L-threonine dehydratase"/>
    <property type="match status" value="1"/>
</dbReference>
<keyword evidence="10 12" id="KW-0100">Branched-chain amino acid biosynthesis</keyword>
<comment type="catalytic activity">
    <reaction evidence="1 12">
        <text>L-threonine = 2-oxobutanoate + NH4(+)</text>
        <dbReference type="Rhea" id="RHEA:22108"/>
        <dbReference type="ChEBI" id="CHEBI:16763"/>
        <dbReference type="ChEBI" id="CHEBI:28938"/>
        <dbReference type="ChEBI" id="CHEBI:57926"/>
        <dbReference type="EC" id="4.3.1.19"/>
    </reaction>
</comment>
<dbReference type="InterPro" id="IPR000634">
    <property type="entry name" value="Ser/Thr_deHydtase_PyrdxlP-BS"/>
</dbReference>
<comment type="function">
    <text evidence="11 12">Catalyzes the anaerobic formation of alpha-ketobutyrate and ammonia from threonine in a two-step reaction. The first step involved a dehydration of threonine and a production of enamine intermediates (aminocrotonate), which tautomerizes to its imine form (iminobutyrate). Both intermediates are unstable and short-lived. The second step is the nonenzymatic hydrolysis of the enamine/imine intermediates to form 2-ketobutyrate and free ammonia. In the low water environment of the cell, the second step is accelerated by RidA.</text>
</comment>
<evidence type="ECO:0000256" key="11">
    <source>
        <dbReference type="ARBA" id="ARBA00025527"/>
    </source>
</evidence>
<dbReference type="Pfam" id="PF00585">
    <property type="entry name" value="Thr_dehydrat_C"/>
    <property type="match status" value="1"/>
</dbReference>
<dbReference type="Gene3D" id="3.40.1020.10">
    <property type="entry name" value="Biosynthetic Threonine Deaminase, Domain 3"/>
    <property type="match status" value="1"/>
</dbReference>
<dbReference type="InterPro" id="IPR038110">
    <property type="entry name" value="TD_ACT-like_sf"/>
</dbReference>
<comment type="cofactor">
    <cofactor evidence="2 12">
        <name>pyridoxal 5'-phosphate</name>
        <dbReference type="ChEBI" id="CHEBI:597326"/>
    </cofactor>
</comment>
<evidence type="ECO:0000256" key="9">
    <source>
        <dbReference type="ARBA" id="ARBA00023239"/>
    </source>
</evidence>
<dbReference type="KEGG" id="cmv:CMUST_10470"/>
<dbReference type="EMBL" id="CP011542">
    <property type="protein sequence ID" value="AKK06410.1"/>
    <property type="molecule type" value="Genomic_DNA"/>
</dbReference>
<dbReference type="Pfam" id="PF00291">
    <property type="entry name" value="PALP"/>
    <property type="match status" value="1"/>
</dbReference>
<evidence type="ECO:0000256" key="12">
    <source>
        <dbReference type="RuleBase" id="RU362012"/>
    </source>
</evidence>
<dbReference type="NCBIfam" id="NF006390">
    <property type="entry name" value="PRK08639.1"/>
    <property type="match status" value="1"/>
</dbReference>
<dbReference type="InterPro" id="IPR001721">
    <property type="entry name" value="TD_ACT-like"/>
</dbReference>
<dbReference type="PANTHER" id="PTHR48078">
    <property type="entry name" value="THREONINE DEHYDRATASE, MITOCHONDRIAL-RELATED"/>
    <property type="match status" value="1"/>
</dbReference>